<dbReference type="EMBL" id="JAPDRL010000054">
    <property type="protein sequence ID" value="KAJ9661874.1"/>
    <property type="molecule type" value="Genomic_DNA"/>
</dbReference>
<dbReference type="InterPro" id="IPR008862">
    <property type="entry name" value="Tcp11"/>
</dbReference>
<feature type="compositionally biased region" description="Polar residues" evidence="2">
    <location>
        <begin position="548"/>
        <end position="583"/>
    </location>
</feature>
<evidence type="ECO:0000256" key="1">
    <source>
        <dbReference type="ARBA" id="ARBA00010954"/>
    </source>
</evidence>
<sequence length="592" mass="67333">MAQFFYNAARFPPITKQSLSELDIGSILSNPKLRHDVNFDRELHFRPNLDGAKGRSKIRTAEEYWEALIAELELYNYFAQNTTLPGYDEQAWAPYIKASQVRIPLIFETIRDILKNLLPEREHASVDEHLDVSMLMQEIEKGVCDLLSISRWLAQVLKAHCAPMRDAWVDKMVKQTEIGVQTCSVRSIVYGLRELLGILEAMKLDVANHQIRHLRAMLIEATIKYEQECHWSRIECSRMSVESSQEWYLREKALNHGALPAPPSKNESREQLAAFVHGVSRKLVTDPREPFPETFYLDLDRLRLIRAELQDLIHFEICSEVFNSLTERLCCRTAGLDTRQLLRDALFAITSFHGSREVSQRWTMAIGNIAVELVRQALQLAGSSQVYDSGLVQKVEEELRYSLSPQPYARHAAALESSLVQRVLEGAVAHINSSPIDIFNAFIAPAGSHLYPSPPPPPSCYGEPAIVLPVRHSLPRVDAMTDLTRRITHIAILHWRTWSPLVYLNKDIKTDWSWHITPCTTPQPAQLFHAPTPPPPQPMHRFRGKFTINPSVEQETDGNKSLSSSPEPETGQPTEPHSPSETASLAYRNRPR</sequence>
<protein>
    <submittedName>
        <fullName evidence="3">Protein SOSEKI 1</fullName>
    </submittedName>
</protein>
<dbReference type="PANTHER" id="PTHR12832:SF11">
    <property type="entry name" value="LD23868P"/>
    <property type="match status" value="1"/>
</dbReference>
<evidence type="ECO:0000313" key="4">
    <source>
        <dbReference type="Proteomes" id="UP001172684"/>
    </source>
</evidence>
<dbReference type="Pfam" id="PF05794">
    <property type="entry name" value="Tcp11"/>
    <property type="match status" value="1"/>
</dbReference>
<feature type="region of interest" description="Disordered" evidence="2">
    <location>
        <begin position="531"/>
        <end position="592"/>
    </location>
</feature>
<evidence type="ECO:0000256" key="2">
    <source>
        <dbReference type="SAM" id="MobiDB-lite"/>
    </source>
</evidence>
<comment type="similarity">
    <text evidence="1">Belongs to the TCP11 family.</text>
</comment>
<keyword evidence="4" id="KW-1185">Reference proteome</keyword>
<dbReference type="PANTHER" id="PTHR12832">
    <property type="entry name" value="TESTIS-SPECIFIC PROTEIN PBS13 T-COMPLEX 11"/>
    <property type="match status" value="1"/>
</dbReference>
<dbReference type="Proteomes" id="UP001172684">
    <property type="component" value="Unassembled WGS sequence"/>
</dbReference>
<gene>
    <name evidence="3" type="primary">SOK1</name>
    <name evidence="3" type="ORF">H2201_006354</name>
</gene>
<accession>A0ABQ9NMJ4</accession>
<evidence type="ECO:0000313" key="3">
    <source>
        <dbReference type="EMBL" id="KAJ9661874.1"/>
    </source>
</evidence>
<proteinExistence type="inferred from homology"/>
<name>A0ABQ9NMJ4_9PEZI</name>
<organism evidence="3 4">
    <name type="scientific">Coniosporium apollinis</name>
    <dbReference type="NCBI Taxonomy" id="61459"/>
    <lineage>
        <taxon>Eukaryota</taxon>
        <taxon>Fungi</taxon>
        <taxon>Dikarya</taxon>
        <taxon>Ascomycota</taxon>
        <taxon>Pezizomycotina</taxon>
        <taxon>Dothideomycetes</taxon>
        <taxon>Dothideomycetes incertae sedis</taxon>
        <taxon>Coniosporium</taxon>
    </lineage>
</organism>
<comment type="caution">
    <text evidence="3">The sequence shown here is derived from an EMBL/GenBank/DDBJ whole genome shotgun (WGS) entry which is preliminary data.</text>
</comment>
<reference evidence="3" key="1">
    <citation type="submission" date="2022-10" db="EMBL/GenBank/DDBJ databases">
        <title>Culturing micro-colonial fungi from biological soil crusts in the Mojave desert and describing Neophaeococcomyces mojavensis, and introducing the new genera and species Taxawa tesnikishii.</title>
        <authorList>
            <person name="Kurbessoian T."/>
            <person name="Stajich J.E."/>
        </authorList>
    </citation>
    <scope>NUCLEOTIDE SEQUENCE</scope>
    <source>
        <strain evidence="3">TK_1</strain>
    </source>
</reference>